<organism evidence="2 3">
    <name type="scientific">Limimaricola soesokkakensis</name>
    <dbReference type="NCBI Taxonomy" id="1343159"/>
    <lineage>
        <taxon>Bacteria</taxon>
        <taxon>Pseudomonadati</taxon>
        <taxon>Pseudomonadota</taxon>
        <taxon>Alphaproteobacteria</taxon>
        <taxon>Rhodobacterales</taxon>
        <taxon>Paracoccaceae</taxon>
        <taxon>Limimaricola</taxon>
    </lineage>
</organism>
<accession>A0A1X6ZNV5</accession>
<evidence type="ECO:0000313" key="2">
    <source>
        <dbReference type="EMBL" id="SLN56873.1"/>
    </source>
</evidence>
<protein>
    <submittedName>
        <fullName evidence="2">Uncharacterized protein</fullName>
    </submittedName>
</protein>
<dbReference type="EMBL" id="FWFY01000008">
    <property type="protein sequence ID" value="SLN56873.1"/>
    <property type="molecule type" value="Genomic_DNA"/>
</dbReference>
<dbReference type="Proteomes" id="UP000193495">
    <property type="component" value="Unassembled WGS sequence"/>
</dbReference>
<dbReference type="RefSeq" id="WP_207569265.1">
    <property type="nucleotide sequence ID" value="NZ_CAXPGX010000169.1"/>
</dbReference>
<name>A0A1X6ZNV5_9RHOB</name>
<evidence type="ECO:0000313" key="4">
    <source>
        <dbReference type="Proteomes" id="UP000240624"/>
    </source>
</evidence>
<dbReference type="Proteomes" id="UP000240624">
    <property type="component" value="Unassembled WGS sequence"/>
</dbReference>
<reference evidence="1 4" key="2">
    <citation type="submission" date="2018-03" db="EMBL/GenBank/DDBJ databases">
        <title>Genomic Encyclopedia of Archaeal and Bacterial Type Strains, Phase II (KMG-II): from individual species to whole genera.</title>
        <authorList>
            <person name="Goeker M."/>
        </authorList>
    </citation>
    <scope>NUCLEOTIDE SEQUENCE [LARGE SCALE GENOMIC DNA]</scope>
    <source>
        <strain evidence="1 4">DSM 29956</strain>
    </source>
</reference>
<dbReference type="AlphaFoldDB" id="A0A1X6ZNV5"/>
<evidence type="ECO:0000313" key="3">
    <source>
        <dbReference type="Proteomes" id="UP000193495"/>
    </source>
</evidence>
<gene>
    <name evidence="1" type="ORF">CLV79_10738</name>
    <name evidence="2" type="ORF">LOS8367_02702</name>
</gene>
<sequence>MVLDIMADALTDMLRAHDAPTAYLARKSARNALQAYASLADCSGKKGGLR</sequence>
<keyword evidence="4" id="KW-1185">Reference proteome</keyword>
<proteinExistence type="predicted"/>
<reference evidence="2 3" key="1">
    <citation type="submission" date="2017-03" db="EMBL/GenBank/DDBJ databases">
        <authorList>
            <person name="Afonso C.L."/>
            <person name="Miller P.J."/>
            <person name="Scott M.A."/>
            <person name="Spackman E."/>
            <person name="Goraichik I."/>
            <person name="Dimitrov K.M."/>
            <person name="Suarez D.L."/>
            <person name="Swayne D.E."/>
        </authorList>
    </citation>
    <scope>NUCLEOTIDE SEQUENCE [LARGE SCALE GENOMIC DNA]</scope>
    <source>
        <strain evidence="2 3">CECT 8367</strain>
    </source>
</reference>
<dbReference type="EMBL" id="PYGB01000007">
    <property type="protein sequence ID" value="PSK85808.1"/>
    <property type="molecule type" value="Genomic_DNA"/>
</dbReference>
<evidence type="ECO:0000313" key="1">
    <source>
        <dbReference type="EMBL" id="PSK85808.1"/>
    </source>
</evidence>